<organism evidence="6 7">
    <name type="scientific">Streptomyces violaceusniger</name>
    <dbReference type="NCBI Taxonomy" id="68280"/>
    <lineage>
        <taxon>Bacteria</taxon>
        <taxon>Bacillati</taxon>
        <taxon>Actinomycetota</taxon>
        <taxon>Actinomycetes</taxon>
        <taxon>Kitasatosporales</taxon>
        <taxon>Streptomycetaceae</taxon>
        <taxon>Streptomyces</taxon>
        <taxon>Streptomyces violaceusniger group</taxon>
    </lineage>
</organism>
<keyword evidence="3 6" id="KW-0238">DNA-binding</keyword>
<dbReference type="Pfam" id="PF04198">
    <property type="entry name" value="Sugar-bind"/>
    <property type="match status" value="1"/>
</dbReference>
<dbReference type="GO" id="GO:0030246">
    <property type="term" value="F:carbohydrate binding"/>
    <property type="evidence" value="ECO:0007669"/>
    <property type="project" value="InterPro"/>
</dbReference>
<evidence type="ECO:0000256" key="3">
    <source>
        <dbReference type="ARBA" id="ARBA00023125"/>
    </source>
</evidence>
<dbReference type="EMBL" id="BJHW01000001">
    <property type="protein sequence ID" value="GDY57518.1"/>
    <property type="molecule type" value="Genomic_DNA"/>
</dbReference>
<dbReference type="Gene3D" id="1.10.10.60">
    <property type="entry name" value="Homeodomain-like"/>
    <property type="match status" value="1"/>
</dbReference>
<dbReference type="InterPro" id="IPR051054">
    <property type="entry name" value="SorC_transcr_regulators"/>
</dbReference>
<dbReference type="PANTHER" id="PTHR34294">
    <property type="entry name" value="TRANSCRIPTIONAL REGULATOR-RELATED"/>
    <property type="match status" value="1"/>
</dbReference>
<dbReference type="Gene3D" id="3.40.50.1360">
    <property type="match status" value="1"/>
</dbReference>
<keyword evidence="7" id="KW-1185">Reference proteome</keyword>
<reference evidence="6 7" key="1">
    <citation type="journal article" date="2020" name="Int. J. Syst. Evol. Microbiol.">
        <title>Reclassification of Streptomyces castelarensis and Streptomyces sporoclivatus as later heterotypic synonyms of Streptomyces antimycoticus.</title>
        <authorList>
            <person name="Komaki H."/>
            <person name="Tamura T."/>
        </authorList>
    </citation>
    <scope>NUCLEOTIDE SEQUENCE [LARGE SCALE GENOMIC DNA]</scope>
    <source>
        <strain evidence="6 7">NBRC 13459</strain>
    </source>
</reference>
<sequence>MNPHSRTGQPMTRRTTRMATSDEQLRLMTRIARLYHEQGMRQPRIAEELHISQARVSRLLAQAAKLGIVRTIVVPPDGVFADLEEEIAAAYGLRDVVVVDVEGEADTVIPALGAAAAVYLETTLMEGDRLGISSWSATLLAAVEAMRSRPGGRFLEEVVQLMGGVGEPQVQVQATRLMGRLAEMTGAEPVFMSAPGLVAGATVRDAILADPKVSSVAAAWKNLTLAIVGIGSLEPSPLLRRSGNIFALDDQEKLRSLGAVGDICLHFFDENGTLLDTDLNDRVIGITPDAYRAVPRRIGVAGGDRKYAAIRAALLGGWIDVLITDLGVAGRLAGRPDRHAP</sequence>
<dbReference type="Proteomes" id="UP000301309">
    <property type="component" value="Unassembled WGS sequence"/>
</dbReference>
<proteinExistence type="inferred from homology"/>
<comment type="similarity">
    <text evidence="1">Belongs to the SorC transcriptional regulatory family.</text>
</comment>
<evidence type="ECO:0000259" key="5">
    <source>
        <dbReference type="Pfam" id="PF04198"/>
    </source>
</evidence>
<comment type="caution">
    <text evidence="6">The sequence shown here is derived from an EMBL/GenBank/DDBJ whole genome shotgun (WGS) entry which is preliminary data.</text>
</comment>
<evidence type="ECO:0000256" key="1">
    <source>
        <dbReference type="ARBA" id="ARBA00010466"/>
    </source>
</evidence>
<feature type="domain" description="Sugar-binding" evidence="5">
    <location>
        <begin position="81"/>
        <end position="331"/>
    </location>
</feature>
<name>A0A4D4LG84_STRVO</name>
<evidence type="ECO:0000313" key="6">
    <source>
        <dbReference type="EMBL" id="GDY57518.1"/>
    </source>
</evidence>
<keyword evidence="4" id="KW-0804">Transcription</keyword>
<dbReference type="AlphaFoldDB" id="A0A4D4LG84"/>
<evidence type="ECO:0000256" key="2">
    <source>
        <dbReference type="ARBA" id="ARBA00023015"/>
    </source>
</evidence>
<dbReference type="SUPFAM" id="SSF100950">
    <property type="entry name" value="NagB/RpiA/CoA transferase-like"/>
    <property type="match status" value="1"/>
</dbReference>
<dbReference type="GO" id="GO:0003677">
    <property type="term" value="F:DNA binding"/>
    <property type="evidence" value="ECO:0007669"/>
    <property type="project" value="UniProtKB-KW"/>
</dbReference>
<gene>
    <name evidence="6" type="ORF">SVIO_081410</name>
</gene>
<keyword evidence="2" id="KW-0805">Transcription regulation</keyword>
<evidence type="ECO:0000313" key="7">
    <source>
        <dbReference type="Proteomes" id="UP000301309"/>
    </source>
</evidence>
<protein>
    <submittedName>
        <fullName evidence="6">DNA-binding transcriptional regulator</fullName>
    </submittedName>
</protein>
<dbReference type="InterPro" id="IPR007324">
    <property type="entry name" value="Sugar-bd_dom_put"/>
</dbReference>
<accession>A0A4D4LG84</accession>
<dbReference type="RefSeq" id="WP_344595814.1">
    <property type="nucleotide sequence ID" value="NZ_BAAASO010000031.1"/>
</dbReference>
<evidence type="ECO:0000256" key="4">
    <source>
        <dbReference type="ARBA" id="ARBA00023163"/>
    </source>
</evidence>
<dbReference type="InterPro" id="IPR037171">
    <property type="entry name" value="NagB/RpiA_transferase-like"/>
</dbReference>
<dbReference type="PANTHER" id="PTHR34294:SF1">
    <property type="entry name" value="TRANSCRIPTIONAL REGULATOR LSRR"/>
    <property type="match status" value="1"/>
</dbReference>